<dbReference type="PANTHER" id="PTHR35007">
    <property type="entry name" value="INTEGRAL MEMBRANE PROTEIN-RELATED"/>
    <property type="match status" value="1"/>
</dbReference>
<keyword evidence="9" id="KW-1185">Reference proteome</keyword>
<dbReference type="RefSeq" id="WP_182840300.1">
    <property type="nucleotide sequence ID" value="NZ_BAAABQ010000015.1"/>
</dbReference>
<evidence type="ECO:0000259" key="7">
    <source>
        <dbReference type="Pfam" id="PF00482"/>
    </source>
</evidence>
<comment type="subcellular location">
    <subcellularLocation>
        <location evidence="1">Cell membrane</location>
        <topology evidence="1">Multi-pass membrane protein</topology>
    </subcellularLocation>
</comment>
<comment type="caution">
    <text evidence="8">The sequence shown here is derived from an EMBL/GenBank/DDBJ whole genome shotgun (WGS) entry which is preliminary data.</text>
</comment>
<accession>A0ABR6BWL5</accession>
<dbReference type="InterPro" id="IPR018076">
    <property type="entry name" value="T2SS_GspF_dom"/>
</dbReference>
<keyword evidence="4 6" id="KW-1133">Transmembrane helix</keyword>
<dbReference type="PANTHER" id="PTHR35007:SF3">
    <property type="entry name" value="POSSIBLE CONSERVED ALANINE RICH MEMBRANE PROTEIN"/>
    <property type="match status" value="1"/>
</dbReference>
<keyword evidence="2" id="KW-1003">Cell membrane</keyword>
<evidence type="ECO:0000256" key="2">
    <source>
        <dbReference type="ARBA" id="ARBA00022475"/>
    </source>
</evidence>
<evidence type="ECO:0000313" key="9">
    <source>
        <dbReference type="Proteomes" id="UP000517916"/>
    </source>
</evidence>
<evidence type="ECO:0000256" key="3">
    <source>
        <dbReference type="ARBA" id="ARBA00022692"/>
    </source>
</evidence>
<evidence type="ECO:0000256" key="1">
    <source>
        <dbReference type="ARBA" id="ARBA00004651"/>
    </source>
</evidence>
<name>A0ABR6BWL5_9PSEU</name>
<evidence type="ECO:0000256" key="5">
    <source>
        <dbReference type="ARBA" id="ARBA00023136"/>
    </source>
</evidence>
<feature type="transmembrane region" description="Helical" evidence="6">
    <location>
        <begin position="203"/>
        <end position="236"/>
    </location>
</feature>
<feature type="domain" description="Type II secretion system protein GspF" evidence="7">
    <location>
        <begin position="102"/>
        <end position="220"/>
    </location>
</feature>
<dbReference type="Pfam" id="PF00482">
    <property type="entry name" value="T2SSF"/>
    <property type="match status" value="1"/>
</dbReference>
<keyword evidence="3 6" id="KW-0812">Transmembrane</keyword>
<keyword evidence="5 6" id="KW-0472">Membrane</keyword>
<sequence>MTTTVLVLLAVALVLLPGPARARERVHSVLVRRDAEPVAVPRSPPAWLPWLGALAAGTIATVLASWVVGLVVAGGVAFGLRTWLAASQRVVTDPLALAAAWDLLAACLTAGLPVATAIRAISPVAPEPSATALLRTADLIALGADPVQAWAPALAEASTAELARAARRSARSGTVLAGVAGGLAVRVRAAAADRAEARAQRAAVLITAPLGLCFLPAFFCLAVLPVLLGLAGQLLITW</sequence>
<gene>
    <name evidence="8" type="ORF">BC739_008539</name>
</gene>
<reference evidence="8 9" key="1">
    <citation type="submission" date="2020-08" db="EMBL/GenBank/DDBJ databases">
        <title>Genomic Encyclopedia of Archaeal and Bacterial Type Strains, Phase II (KMG-II): from individual species to whole genera.</title>
        <authorList>
            <person name="Goeker M."/>
        </authorList>
    </citation>
    <scope>NUCLEOTIDE SEQUENCE [LARGE SCALE GENOMIC DNA]</scope>
    <source>
        <strain evidence="8 9">DSM 43850</strain>
    </source>
</reference>
<evidence type="ECO:0000256" key="4">
    <source>
        <dbReference type="ARBA" id="ARBA00022989"/>
    </source>
</evidence>
<protein>
    <submittedName>
        <fullName evidence="8">Pilus assembly protein TadC</fullName>
    </submittedName>
</protein>
<evidence type="ECO:0000313" key="8">
    <source>
        <dbReference type="EMBL" id="MBA8931292.1"/>
    </source>
</evidence>
<organism evidence="8 9">
    <name type="scientific">Kutzneria viridogrisea</name>
    <dbReference type="NCBI Taxonomy" id="47990"/>
    <lineage>
        <taxon>Bacteria</taxon>
        <taxon>Bacillati</taxon>
        <taxon>Actinomycetota</taxon>
        <taxon>Actinomycetes</taxon>
        <taxon>Pseudonocardiales</taxon>
        <taxon>Pseudonocardiaceae</taxon>
        <taxon>Kutzneria</taxon>
    </lineage>
</organism>
<dbReference type="EMBL" id="JACJID010000008">
    <property type="protein sequence ID" value="MBA8931292.1"/>
    <property type="molecule type" value="Genomic_DNA"/>
</dbReference>
<dbReference type="Proteomes" id="UP000517916">
    <property type="component" value="Unassembled WGS sequence"/>
</dbReference>
<evidence type="ECO:0000256" key="6">
    <source>
        <dbReference type="SAM" id="Phobius"/>
    </source>
</evidence>
<proteinExistence type="predicted"/>
<feature type="transmembrane region" description="Helical" evidence="6">
    <location>
        <begin position="46"/>
        <end position="79"/>
    </location>
</feature>